<protein>
    <submittedName>
        <fullName evidence="1">Uncharacterized protein</fullName>
    </submittedName>
</protein>
<sequence>MDPLSYEQLPAVRFIEVMGGPVLVLVGETITLETGQAAIQTAPGTVHAIPEGYRAAVDFMRTPRSVSHVTDFKNRYGLRHKPLNLLEDAGAILRIKTSTPLKAADGFKGVRLVAQSVKGGPAGHGTTLVAVHRDADAEQDMYVTEALAAVLWDLEAPVDLPKAIRLVDDGAGPELTARRVLTNLPNLLSLRLARLERVDT</sequence>
<dbReference type="AlphaFoldDB" id="A0A9X1SD94"/>
<reference evidence="1" key="1">
    <citation type="submission" date="2021-10" db="EMBL/GenBank/DDBJ databases">
        <title>Novel species in genus Arthrobacter.</title>
        <authorList>
            <person name="Liu Y."/>
        </authorList>
    </citation>
    <scope>NUCLEOTIDE SEQUENCE</scope>
    <source>
        <strain evidence="1">Zg-Y453</strain>
    </source>
</reference>
<dbReference type="RefSeq" id="WP_227897397.1">
    <property type="nucleotide sequence ID" value="NZ_CP099467.1"/>
</dbReference>
<evidence type="ECO:0000313" key="2">
    <source>
        <dbReference type="Proteomes" id="UP001139158"/>
    </source>
</evidence>
<accession>A0A9X1SD94</accession>
<comment type="caution">
    <text evidence="1">The sequence shown here is derived from an EMBL/GenBank/DDBJ whole genome shotgun (WGS) entry which is preliminary data.</text>
</comment>
<dbReference type="Proteomes" id="UP001139158">
    <property type="component" value="Unassembled WGS sequence"/>
</dbReference>
<keyword evidence="2" id="KW-1185">Reference proteome</keyword>
<organism evidence="1 2">
    <name type="scientific">Arthrobacter caoxuetaonis</name>
    <dbReference type="NCBI Taxonomy" id="2886935"/>
    <lineage>
        <taxon>Bacteria</taxon>
        <taxon>Bacillati</taxon>
        <taxon>Actinomycetota</taxon>
        <taxon>Actinomycetes</taxon>
        <taxon>Micrococcales</taxon>
        <taxon>Micrococcaceae</taxon>
        <taxon>Arthrobacter</taxon>
    </lineage>
</organism>
<dbReference type="EMBL" id="JAJFZV010000018">
    <property type="protein sequence ID" value="MCC3299410.1"/>
    <property type="molecule type" value="Genomic_DNA"/>
</dbReference>
<evidence type="ECO:0000313" key="1">
    <source>
        <dbReference type="EMBL" id="MCC3299410.1"/>
    </source>
</evidence>
<gene>
    <name evidence="1" type="ORF">LJ757_16580</name>
</gene>
<proteinExistence type="predicted"/>
<name>A0A9X1SD94_9MICC</name>